<dbReference type="Proteomes" id="UP001595444">
    <property type="component" value="Unassembled WGS sequence"/>
</dbReference>
<keyword evidence="2" id="KW-1185">Reference proteome</keyword>
<evidence type="ECO:0000313" key="2">
    <source>
        <dbReference type="Proteomes" id="UP001595444"/>
    </source>
</evidence>
<organism evidence="1 2">
    <name type="scientific">Kordiimonas pumila</name>
    <dbReference type="NCBI Taxonomy" id="2161677"/>
    <lineage>
        <taxon>Bacteria</taxon>
        <taxon>Pseudomonadati</taxon>
        <taxon>Pseudomonadota</taxon>
        <taxon>Alphaproteobacteria</taxon>
        <taxon>Kordiimonadales</taxon>
        <taxon>Kordiimonadaceae</taxon>
        <taxon>Kordiimonas</taxon>
    </lineage>
</organism>
<dbReference type="Pfam" id="PF07310">
    <property type="entry name" value="PAS_5"/>
    <property type="match status" value="1"/>
</dbReference>
<name>A0ABV7D2S8_9PROT</name>
<protein>
    <submittedName>
        <fullName evidence="1">PAS domain-containing protein</fullName>
    </submittedName>
</protein>
<gene>
    <name evidence="1" type="ORF">ACFOKA_05360</name>
</gene>
<dbReference type="EMBL" id="JBHRSL010000002">
    <property type="protein sequence ID" value="MFC3051328.1"/>
    <property type="molecule type" value="Genomic_DNA"/>
</dbReference>
<proteinExistence type="predicted"/>
<sequence>MWAKNLNDLKYSKATQELVACWQDLPRYDGLVCPKRSDFSSIRIGAFLAEVFISEWIGDENLSIIQAGTKLDRVLGKDITGQNIFDVLPLELLAEELKYYHTLRDTPCAGMITRSALNLKGKPVIYRTMQLPLADSHGNVRYFVGTGVALSENILQQEFNITSCDHVELLERLYFDIGAGVPAEG</sequence>
<dbReference type="InterPro" id="IPR009922">
    <property type="entry name" value="DUF1457"/>
</dbReference>
<evidence type="ECO:0000313" key="1">
    <source>
        <dbReference type="EMBL" id="MFC3051328.1"/>
    </source>
</evidence>
<comment type="caution">
    <text evidence="1">The sequence shown here is derived from an EMBL/GenBank/DDBJ whole genome shotgun (WGS) entry which is preliminary data.</text>
</comment>
<reference evidence="2" key="1">
    <citation type="journal article" date="2019" name="Int. J. Syst. Evol. Microbiol.">
        <title>The Global Catalogue of Microorganisms (GCM) 10K type strain sequencing project: providing services to taxonomists for standard genome sequencing and annotation.</title>
        <authorList>
            <consortium name="The Broad Institute Genomics Platform"/>
            <consortium name="The Broad Institute Genome Sequencing Center for Infectious Disease"/>
            <person name="Wu L."/>
            <person name="Ma J."/>
        </authorList>
    </citation>
    <scope>NUCLEOTIDE SEQUENCE [LARGE SCALE GENOMIC DNA]</scope>
    <source>
        <strain evidence="2">KCTC 62164</strain>
    </source>
</reference>
<accession>A0ABV7D2S8</accession>
<dbReference type="RefSeq" id="WP_194211654.1">
    <property type="nucleotide sequence ID" value="NZ_CP061205.1"/>
</dbReference>